<protein>
    <submittedName>
        <fullName evidence="5">Uncharacterized protein LOC107027691</fullName>
    </submittedName>
</protein>
<proteinExistence type="predicted"/>
<feature type="domain" description="CCHC-type" evidence="3">
    <location>
        <begin position="141"/>
        <end position="155"/>
    </location>
</feature>
<dbReference type="Pfam" id="PF14223">
    <property type="entry name" value="Retrotran_gag_2"/>
    <property type="match status" value="1"/>
</dbReference>
<feature type="coiled-coil region" evidence="2">
    <location>
        <begin position="274"/>
        <end position="308"/>
    </location>
</feature>
<evidence type="ECO:0000313" key="4">
    <source>
        <dbReference type="Proteomes" id="UP000694930"/>
    </source>
</evidence>
<keyword evidence="2" id="KW-0175">Coiled coil</keyword>
<evidence type="ECO:0000313" key="5">
    <source>
        <dbReference type="RefSeq" id="XP_015084274.1"/>
    </source>
</evidence>
<dbReference type="Gene3D" id="4.10.60.10">
    <property type="entry name" value="Zinc finger, CCHC-type"/>
    <property type="match status" value="1"/>
</dbReference>
<reference evidence="5" key="2">
    <citation type="submission" date="2025-08" db="UniProtKB">
        <authorList>
            <consortium name="RefSeq"/>
        </authorList>
    </citation>
    <scope>IDENTIFICATION</scope>
</reference>
<accession>A0ABM1HE94</accession>
<dbReference type="InterPro" id="IPR054722">
    <property type="entry name" value="PolX-like_BBD"/>
</dbReference>
<organism evidence="4 5">
    <name type="scientific">Solanum pennellii</name>
    <name type="common">Tomato</name>
    <name type="synonym">Lycopersicon pennellii</name>
    <dbReference type="NCBI Taxonomy" id="28526"/>
    <lineage>
        <taxon>Eukaryota</taxon>
        <taxon>Viridiplantae</taxon>
        <taxon>Streptophyta</taxon>
        <taxon>Embryophyta</taxon>
        <taxon>Tracheophyta</taxon>
        <taxon>Spermatophyta</taxon>
        <taxon>Magnoliopsida</taxon>
        <taxon>eudicotyledons</taxon>
        <taxon>Gunneridae</taxon>
        <taxon>Pentapetalae</taxon>
        <taxon>asterids</taxon>
        <taxon>lamiids</taxon>
        <taxon>Solanales</taxon>
        <taxon>Solanaceae</taxon>
        <taxon>Solanoideae</taxon>
        <taxon>Solaneae</taxon>
        <taxon>Solanum</taxon>
        <taxon>Solanum subgen. Lycopersicon</taxon>
    </lineage>
</organism>
<gene>
    <name evidence="5" type="primary">LOC107027691</name>
</gene>
<dbReference type="RefSeq" id="XP_015084274.1">
    <property type="nucleotide sequence ID" value="XM_015228788.1"/>
</dbReference>
<evidence type="ECO:0000256" key="1">
    <source>
        <dbReference type="PROSITE-ProRule" id="PRU00047"/>
    </source>
</evidence>
<sequence>MREGETIHEMFTKLSSITNELRSLGEPISMSKQVRKVLRILPKSWGSKVDAITEAKDLKVLTMVALIGNLKTHEMNQSHDQSKKEDKKDKSLMLKYRSEEDPSDDDDMAYLIKRFQKIVRKKKGFRKGANVPRTATQNDTCHKCRKAGHFIRECPLHKAENKEYQKPRGDKEKQRDLVLDKNDRKVAADYVVKKALAAWGDSSSDSEDLDKPNDVSMVVVYEEETIFNEMFVFMAHSENEDDEDKVTLLDMKHDLNTYSLKKLRTLANVMIDSVIELTSERDIMNAELESLNENRDKMGEKMLKSEDQMVSERSISQCWYMDSGYSKHMTGDIKNFLSLKALQSGGVSFGDGNKGYILGVGKVGKSLRRSIDNVYHVNGLKYKLLSVSQIRDKGNEVKFTSEKSL</sequence>
<reference evidence="4" key="1">
    <citation type="journal article" date="2014" name="Nat. Genet.">
        <title>The genome of the stress-tolerant wild tomato species Solanum pennellii.</title>
        <authorList>
            <person name="Bolger A."/>
            <person name="Scossa F."/>
            <person name="Bolger M.E."/>
            <person name="Lanz C."/>
            <person name="Maumus F."/>
            <person name="Tohge T."/>
            <person name="Quesneville H."/>
            <person name="Alseekh S."/>
            <person name="Sorensen I."/>
            <person name="Lichtenstein G."/>
            <person name="Fich E.A."/>
            <person name="Conte M."/>
            <person name="Keller H."/>
            <person name="Schneeberger K."/>
            <person name="Schwacke R."/>
            <person name="Ofner I."/>
            <person name="Vrebalov J."/>
            <person name="Xu Y."/>
            <person name="Osorio S."/>
            <person name="Aflitos S.A."/>
            <person name="Schijlen E."/>
            <person name="Jimenez-Gomez J.M."/>
            <person name="Ryngajllo M."/>
            <person name="Kimura S."/>
            <person name="Kumar R."/>
            <person name="Koenig D."/>
            <person name="Headland L.R."/>
            <person name="Maloof J.N."/>
            <person name="Sinha N."/>
            <person name="van Ham R.C."/>
            <person name="Lankhorst R.K."/>
            <person name="Mao L."/>
            <person name="Vogel A."/>
            <person name="Arsova B."/>
            <person name="Panstruga R."/>
            <person name="Fei Z."/>
            <person name="Rose J.K."/>
            <person name="Zamir D."/>
            <person name="Carrari F."/>
            <person name="Giovannoni J.J."/>
            <person name="Weigel D."/>
            <person name="Usadel B."/>
            <person name="Fernie A.R."/>
        </authorList>
    </citation>
    <scope>NUCLEOTIDE SEQUENCE [LARGE SCALE GENOMIC DNA]</scope>
    <source>
        <strain evidence="4">cv. LA0716</strain>
    </source>
</reference>
<dbReference type="SUPFAM" id="SSF57756">
    <property type="entry name" value="Retrovirus zinc finger-like domains"/>
    <property type="match status" value="1"/>
</dbReference>
<keyword evidence="1" id="KW-0479">Metal-binding</keyword>
<dbReference type="Pfam" id="PF22936">
    <property type="entry name" value="Pol_BBD"/>
    <property type="match status" value="1"/>
</dbReference>
<dbReference type="InterPro" id="IPR001878">
    <property type="entry name" value="Znf_CCHC"/>
</dbReference>
<dbReference type="InterPro" id="IPR036875">
    <property type="entry name" value="Znf_CCHC_sf"/>
</dbReference>
<evidence type="ECO:0000256" key="2">
    <source>
        <dbReference type="SAM" id="Coils"/>
    </source>
</evidence>
<keyword evidence="1" id="KW-0862">Zinc</keyword>
<keyword evidence="1" id="KW-0863">Zinc-finger</keyword>
<evidence type="ECO:0000259" key="3">
    <source>
        <dbReference type="PROSITE" id="PS50158"/>
    </source>
</evidence>
<name>A0ABM1HE94_SOLPN</name>
<dbReference type="GeneID" id="107027691"/>
<dbReference type="Proteomes" id="UP000694930">
    <property type="component" value="Chromosome 8"/>
</dbReference>
<keyword evidence="4" id="KW-1185">Reference proteome</keyword>
<dbReference type="PROSITE" id="PS50158">
    <property type="entry name" value="ZF_CCHC"/>
    <property type="match status" value="1"/>
</dbReference>
<dbReference type="Pfam" id="PF00098">
    <property type="entry name" value="zf-CCHC"/>
    <property type="match status" value="1"/>
</dbReference>
<dbReference type="SMART" id="SM00343">
    <property type="entry name" value="ZnF_C2HC"/>
    <property type="match status" value="1"/>
</dbReference>